<gene>
    <name evidence="7" type="ORF">BWQ96_03561</name>
</gene>
<comment type="subcellular location">
    <subcellularLocation>
        <location evidence="1 5">Nucleus</location>
        <location evidence="1 5">Nucleolus</location>
    </subcellularLocation>
</comment>
<evidence type="ECO:0000256" key="1">
    <source>
        <dbReference type="ARBA" id="ARBA00004604"/>
    </source>
</evidence>
<dbReference type="InterPro" id="IPR007144">
    <property type="entry name" value="SSU_processome_Utp11"/>
</dbReference>
<evidence type="ECO:0000256" key="5">
    <source>
        <dbReference type="PIRNR" id="PIRNR015952"/>
    </source>
</evidence>
<dbReference type="Pfam" id="PF03998">
    <property type="entry name" value="Utp11"/>
    <property type="match status" value="1"/>
</dbReference>
<dbReference type="AlphaFoldDB" id="A0A2V3IXD9"/>
<accession>A0A2V3IXD9</accession>
<evidence type="ECO:0000313" key="7">
    <source>
        <dbReference type="EMBL" id="PXF46735.1"/>
    </source>
</evidence>
<keyword evidence="8" id="KW-1185">Reference proteome</keyword>
<sequence>MSSFSKNVLPRREHRERAQPASRISKHGLLEKKKDYKLRAKDHNRKRLRVKLLREKAAFRNPDEFYFGMINSVTDGGRIRRVLNTKEKDAIPIPNRDREQRLLAETQDSRYVQLKSNTERASLQKLKQRLHFTAQAASTSRTHIKFEDNDDDEEYPVPVKHDQEPAVAHGSRENPKHSKLQRFVAKQQAKAYKHIAQKNERLQKLDTVLADMQTSKNLLSKGRRFVVRPSDANTGAPAVYRWQRERRR</sequence>
<evidence type="ECO:0000256" key="3">
    <source>
        <dbReference type="ARBA" id="ARBA00022552"/>
    </source>
</evidence>
<dbReference type="PIRSF" id="PIRSF015952">
    <property type="entry name" value="U3snoRNP11"/>
    <property type="match status" value="1"/>
</dbReference>
<dbReference type="GO" id="GO:0032040">
    <property type="term" value="C:small-subunit processome"/>
    <property type="evidence" value="ECO:0007669"/>
    <property type="project" value="UniProtKB-UniRule"/>
</dbReference>
<evidence type="ECO:0000256" key="4">
    <source>
        <dbReference type="ARBA" id="ARBA00023242"/>
    </source>
</evidence>
<feature type="region of interest" description="Disordered" evidence="6">
    <location>
        <begin position="1"/>
        <end position="30"/>
    </location>
</feature>
<comment type="caution">
    <text evidence="7">The sequence shown here is derived from an EMBL/GenBank/DDBJ whole genome shotgun (WGS) entry which is preliminary data.</text>
</comment>
<comment type="similarity">
    <text evidence="2 5">Belongs to the UTP11 family.</text>
</comment>
<dbReference type="OrthoDB" id="3982at2759"/>
<comment type="subunit">
    <text evidence="5">Component of the ribosomal small subunit (SSU) processome.</text>
</comment>
<keyword evidence="3 5" id="KW-0698">rRNA processing</keyword>
<reference evidence="7 8" key="1">
    <citation type="journal article" date="2018" name="Mol. Biol. Evol.">
        <title>Analysis of the draft genome of the red seaweed Gracilariopsis chorda provides insights into genome size evolution in Rhodophyta.</title>
        <authorList>
            <person name="Lee J."/>
            <person name="Yang E.C."/>
            <person name="Graf L."/>
            <person name="Yang J.H."/>
            <person name="Qiu H."/>
            <person name="Zel Zion U."/>
            <person name="Chan C.X."/>
            <person name="Stephens T.G."/>
            <person name="Weber A.P.M."/>
            <person name="Boo G.H."/>
            <person name="Boo S.M."/>
            <person name="Kim K.M."/>
            <person name="Shin Y."/>
            <person name="Jung M."/>
            <person name="Lee S.J."/>
            <person name="Yim H.S."/>
            <person name="Lee J.H."/>
            <person name="Bhattacharya D."/>
            <person name="Yoon H.S."/>
        </authorList>
    </citation>
    <scope>NUCLEOTIDE SEQUENCE [LARGE SCALE GENOMIC DNA]</scope>
    <source>
        <strain evidence="7 8">SKKU-2015</strain>
        <tissue evidence="7">Whole body</tissue>
    </source>
</reference>
<dbReference type="Proteomes" id="UP000247409">
    <property type="component" value="Unassembled WGS sequence"/>
</dbReference>
<name>A0A2V3IXD9_9FLOR</name>
<dbReference type="PANTHER" id="PTHR12838">
    <property type="entry name" value="U3 SMALL NUCLEOLAR RNA-ASSOCIATED PROTEIN 11"/>
    <property type="match status" value="1"/>
</dbReference>
<evidence type="ECO:0000256" key="2">
    <source>
        <dbReference type="ARBA" id="ARBA00008105"/>
    </source>
</evidence>
<organism evidence="7 8">
    <name type="scientific">Gracilariopsis chorda</name>
    <dbReference type="NCBI Taxonomy" id="448386"/>
    <lineage>
        <taxon>Eukaryota</taxon>
        <taxon>Rhodophyta</taxon>
        <taxon>Florideophyceae</taxon>
        <taxon>Rhodymeniophycidae</taxon>
        <taxon>Gracilariales</taxon>
        <taxon>Gracilariaceae</taxon>
        <taxon>Gracilariopsis</taxon>
    </lineage>
</organism>
<proteinExistence type="inferred from homology"/>
<protein>
    <recommendedName>
        <fullName evidence="5">U3 small nucleolar RNA-associated protein 11</fullName>
        <shortName evidence="5">U3 snoRNA-associated protein 11</shortName>
    </recommendedName>
</protein>
<keyword evidence="4 5" id="KW-0539">Nucleus</keyword>
<dbReference type="PANTHER" id="PTHR12838:SF0">
    <property type="entry name" value="U3 SMALL NUCLEOLAR RNA-ASSOCIATED PROTEIN 11-RELATED"/>
    <property type="match status" value="1"/>
</dbReference>
<comment type="function">
    <text evidence="5">Involved in nucleolar processing of pre-18S ribosomal RNA.</text>
</comment>
<evidence type="ECO:0000313" key="8">
    <source>
        <dbReference type="Proteomes" id="UP000247409"/>
    </source>
</evidence>
<evidence type="ECO:0000256" key="6">
    <source>
        <dbReference type="SAM" id="MobiDB-lite"/>
    </source>
</evidence>
<dbReference type="GO" id="GO:0006364">
    <property type="term" value="P:rRNA processing"/>
    <property type="evidence" value="ECO:0007669"/>
    <property type="project" value="UniProtKB-UniRule"/>
</dbReference>
<dbReference type="EMBL" id="NBIV01000034">
    <property type="protein sequence ID" value="PXF46735.1"/>
    <property type="molecule type" value="Genomic_DNA"/>
</dbReference>
<dbReference type="STRING" id="448386.A0A2V3IXD9"/>